<dbReference type="FunFam" id="3.40.50.720:FF:000009">
    <property type="entry name" value="Fatty oxidation complex, alpha subunit"/>
    <property type="match status" value="1"/>
</dbReference>
<dbReference type="InterPro" id="IPR045004">
    <property type="entry name" value="ECH_dom"/>
</dbReference>
<dbReference type="PANTHER" id="PTHR23309">
    <property type="entry name" value="3-HYDROXYACYL-COA DEHYROGENASE"/>
    <property type="match status" value="1"/>
</dbReference>
<comment type="similarity">
    <text evidence="3">Belongs to the 3-hydroxyacyl-CoA dehydrogenase family.</text>
</comment>
<dbReference type="InterPro" id="IPR008927">
    <property type="entry name" value="6-PGluconate_DH-like_C_sf"/>
</dbReference>
<dbReference type="EC" id="4.2.1.17" evidence="4"/>
<evidence type="ECO:0000256" key="4">
    <source>
        <dbReference type="ARBA" id="ARBA00012076"/>
    </source>
</evidence>
<comment type="similarity">
    <text evidence="2">In the N-terminal section; belongs to the enoyl-CoA hydratase/isomerase family.</text>
</comment>
<dbReference type="InterPro" id="IPR029045">
    <property type="entry name" value="ClpP/crotonase-like_dom_sf"/>
</dbReference>
<dbReference type="STRING" id="199441.BkAM31D_08725"/>
<evidence type="ECO:0000256" key="5">
    <source>
        <dbReference type="ARBA" id="ARBA00023002"/>
    </source>
</evidence>
<dbReference type="CDD" id="cd06558">
    <property type="entry name" value="crotonase-like"/>
    <property type="match status" value="1"/>
</dbReference>
<keyword evidence="6" id="KW-0520">NAD</keyword>
<keyword evidence="15" id="KW-1185">Reference proteome</keyword>
<dbReference type="RefSeq" id="WP_066152172.1">
    <property type="nucleotide sequence ID" value="NZ_CP020814.1"/>
</dbReference>
<dbReference type="GO" id="GO:0016853">
    <property type="term" value="F:isomerase activity"/>
    <property type="evidence" value="ECO:0007669"/>
    <property type="project" value="UniProtKB-KW"/>
</dbReference>
<feature type="domain" description="Enoyl-CoA hydratase/isomerase" evidence="13">
    <location>
        <begin position="382"/>
        <end position="682"/>
    </location>
</feature>
<comment type="catalytic activity">
    <reaction evidence="10">
        <text>a (3S)-3-hydroxyacyl-CoA + NAD(+) = a 3-oxoacyl-CoA + NADH + H(+)</text>
        <dbReference type="Rhea" id="RHEA:22432"/>
        <dbReference type="ChEBI" id="CHEBI:15378"/>
        <dbReference type="ChEBI" id="CHEBI:57318"/>
        <dbReference type="ChEBI" id="CHEBI:57540"/>
        <dbReference type="ChEBI" id="CHEBI:57945"/>
        <dbReference type="ChEBI" id="CHEBI:90726"/>
        <dbReference type="EC" id="1.1.1.35"/>
    </reaction>
</comment>
<dbReference type="Pfam" id="PF02737">
    <property type="entry name" value="3HCDH_N"/>
    <property type="match status" value="1"/>
</dbReference>
<keyword evidence="8" id="KW-0456">Lyase</keyword>
<evidence type="ECO:0000256" key="10">
    <source>
        <dbReference type="ARBA" id="ARBA00049556"/>
    </source>
</evidence>
<dbReference type="GO" id="GO:0006635">
    <property type="term" value="P:fatty acid beta-oxidation"/>
    <property type="evidence" value="ECO:0007669"/>
    <property type="project" value="TreeGrafter"/>
</dbReference>
<keyword evidence="9" id="KW-0511">Multifunctional enzyme</keyword>
<gene>
    <name evidence="14" type="primary">mmgB_3</name>
    <name evidence="14" type="ORF">BkAM31D_08725</name>
</gene>
<comment type="pathway">
    <text evidence="1">Lipid metabolism; butanoate metabolism.</text>
</comment>
<dbReference type="Proteomes" id="UP000193006">
    <property type="component" value="Chromosome"/>
</dbReference>
<dbReference type="Gene3D" id="3.90.226.10">
    <property type="entry name" value="2-enoyl-CoA Hydratase, Chain A, domain 1"/>
    <property type="match status" value="1"/>
</dbReference>
<dbReference type="Pfam" id="PF16113">
    <property type="entry name" value="ECH_2"/>
    <property type="match status" value="1"/>
</dbReference>
<dbReference type="InterPro" id="IPR036291">
    <property type="entry name" value="NAD(P)-bd_dom_sf"/>
</dbReference>
<evidence type="ECO:0000256" key="7">
    <source>
        <dbReference type="ARBA" id="ARBA00023235"/>
    </source>
</evidence>
<dbReference type="GO" id="GO:0004300">
    <property type="term" value="F:enoyl-CoA hydratase activity"/>
    <property type="evidence" value="ECO:0007669"/>
    <property type="project" value="UniProtKB-EC"/>
</dbReference>
<dbReference type="SUPFAM" id="SSF51735">
    <property type="entry name" value="NAD(P)-binding Rossmann-fold domains"/>
    <property type="match status" value="1"/>
</dbReference>
<name>A0A1X9MEH3_9BACI</name>
<dbReference type="PROSITE" id="PS00067">
    <property type="entry name" value="3HCDH"/>
    <property type="match status" value="1"/>
</dbReference>
<dbReference type="GO" id="GO:0070403">
    <property type="term" value="F:NAD+ binding"/>
    <property type="evidence" value="ECO:0007669"/>
    <property type="project" value="InterPro"/>
</dbReference>
<dbReference type="EMBL" id="CP020814">
    <property type="protein sequence ID" value="ARK29941.1"/>
    <property type="molecule type" value="Genomic_DNA"/>
</dbReference>
<dbReference type="Gene3D" id="3.40.50.720">
    <property type="entry name" value="NAD(P)-binding Rossmann-like Domain"/>
    <property type="match status" value="1"/>
</dbReference>
<dbReference type="InterPro" id="IPR006176">
    <property type="entry name" value="3-OHacyl-CoA_DH_NAD-bd"/>
</dbReference>
<dbReference type="AlphaFoldDB" id="A0A1X9MEH3"/>
<dbReference type="Pfam" id="PF00725">
    <property type="entry name" value="3HCDH"/>
    <property type="match status" value="2"/>
</dbReference>
<evidence type="ECO:0000256" key="8">
    <source>
        <dbReference type="ARBA" id="ARBA00023239"/>
    </source>
</evidence>
<evidence type="ECO:0000313" key="15">
    <source>
        <dbReference type="Proteomes" id="UP000193006"/>
    </source>
</evidence>
<keyword evidence="7" id="KW-0413">Isomerase</keyword>
<evidence type="ECO:0000256" key="3">
    <source>
        <dbReference type="ARBA" id="ARBA00009463"/>
    </source>
</evidence>
<dbReference type="UniPathway" id="UPA00863"/>
<accession>A0A1X9MEH3</accession>
<keyword evidence="5 14" id="KW-0560">Oxidoreductase</keyword>
<feature type="domain" description="3-hydroxyacyl-CoA dehydrogenase NAD binding" evidence="12">
    <location>
        <begin position="6"/>
        <end position="184"/>
    </location>
</feature>
<evidence type="ECO:0000313" key="14">
    <source>
        <dbReference type="EMBL" id="ARK29941.1"/>
    </source>
</evidence>
<feature type="domain" description="3-hydroxyacyl-CoA dehydrogenase C-terminal" evidence="11">
    <location>
        <begin position="187"/>
        <end position="269"/>
    </location>
</feature>
<protein>
    <recommendedName>
        <fullName evidence="4">enoyl-CoA hydratase</fullName>
        <ecNumber evidence="4">4.2.1.17</ecNumber>
    </recommendedName>
</protein>
<proteinExistence type="inferred from homology"/>
<feature type="domain" description="3-hydroxyacyl-CoA dehydrogenase C-terminal" evidence="11">
    <location>
        <begin position="292"/>
        <end position="362"/>
    </location>
</feature>
<dbReference type="SUPFAM" id="SSF48179">
    <property type="entry name" value="6-phosphogluconate dehydrogenase C-terminal domain-like"/>
    <property type="match status" value="2"/>
</dbReference>
<evidence type="ECO:0000256" key="1">
    <source>
        <dbReference type="ARBA" id="ARBA00005086"/>
    </source>
</evidence>
<dbReference type="InterPro" id="IPR018376">
    <property type="entry name" value="Enoyl-CoA_hyd/isom_CS"/>
</dbReference>
<dbReference type="PROSITE" id="PS00166">
    <property type="entry name" value="ENOYL_COA_HYDRATASE"/>
    <property type="match status" value="1"/>
</dbReference>
<dbReference type="SUPFAM" id="SSF52096">
    <property type="entry name" value="ClpP/crotonase"/>
    <property type="match status" value="1"/>
</dbReference>
<evidence type="ECO:0000256" key="6">
    <source>
        <dbReference type="ARBA" id="ARBA00023027"/>
    </source>
</evidence>
<dbReference type="GO" id="GO:0019605">
    <property type="term" value="P:butyrate metabolic process"/>
    <property type="evidence" value="ECO:0007669"/>
    <property type="project" value="UniProtKB-UniPathway"/>
</dbReference>
<dbReference type="InterPro" id="IPR006108">
    <property type="entry name" value="3HC_DH_C"/>
</dbReference>
<dbReference type="Gene3D" id="1.10.1040.50">
    <property type="match status" value="1"/>
</dbReference>
<evidence type="ECO:0000256" key="9">
    <source>
        <dbReference type="ARBA" id="ARBA00023268"/>
    </source>
</evidence>
<sequence>MTKSFKVGVVGAGNMGSGIAQKMAQEGLDVTLVDVTEEQVERGLGIIKKTLSEGVERGIFSEEQVSETLNRIHATPSYEALKDADLVVEAVFEDLNVKGNLFQKLDQICEEKTILATNTSSLYVKDIAEFTNRPEKVIGMHYFYHPAKNRLVEVIPHQETSEETIETTLLIGKLHNKTCIVVKDSPGFAVNRYFVPFLNESVHLLEDGIANIPTIDAAAKQGFDIGMGPFELMNVTGVPIAEHSCTYLAKEISEFYAPSDLLKKQTELRENWDLSGDIDESKFAEINRHLYATVFGVAGAQVDEGVASVEDTDRGAKIGLKWKFGPFELINKIGVKEAYEMVQELDSKRSGFHVPNVLKEHAKLDQPFEFNYIDLEIKNAIAYITINRPEAMNALNPVVVEQLEQAFDQAEKKPEVKGIAIQGAGKAFVAGADINFFIDCIQTNQIEKNVAFTRKGHELFRRFETSDKVTIAVLDGLSLGGGSELALSCQAIVATQQGSMAFPESGLGIYPGLGGMLRINKHVGKELAKYFVLTGRPLPATVAKDLGIVTELTDMERIEASIEKLVENGKKDKYASREIPASYNEIVDTFNEENVQKMLNGEQPLGVSDKVAEKMTKVLSYKGPIALETINDLINQQSELTIDEGIELELSYLVKTFETDEALTGLSASMQGQRPVFKKAEVEVGGKQTQ</sequence>
<dbReference type="PANTHER" id="PTHR23309:SF49">
    <property type="entry name" value="PEROXISOMAL BIFUNCTIONAL ENZYME"/>
    <property type="match status" value="1"/>
</dbReference>
<dbReference type="KEGG" id="bkw:BkAM31D_08725"/>
<dbReference type="GO" id="GO:0003857">
    <property type="term" value="F:(3S)-3-hydroxyacyl-CoA dehydrogenase (NAD+) activity"/>
    <property type="evidence" value="ECO:0007669"/>
    <property type="project" value="UniProtKB-EC"/>
</dbReference>
<evidence type="ECO:0000256" key="2">
    <source>
        <dbReference type="ARBA" id="ARBA00008750"/>
    </source>
</evidence>
<evidence type="ECO:0000259" key="11">
    <source>
        <dbReference type="Pfam" id="PF00725"/>
    </source>
</evidence>
<organism evidence="14 15">
    <name type="scientific">Halalkalibacter krulwichiae</name>
    <dbReference type="NCBI Taxonomy" id="199441"/>
    <lineage>
        <taxon>Bacteria</taxon>
        <taxon>Bacillati</taxon>
        <taxon>Bacillota</taxon>
        <taxon>Bacilli</taxon>
        <taxon>Bacillales</taxon>
        <taxon>Bacillaceae</taxon>
        <taxon>Halalkalibacter</taxon>
    </lineage>
</organism>
<reference evidence="14 15" key="1">
    <citation type="submission" date="2017-04" db="EMBL/GenBank/DDBJ databases">
        <title>Bacillus krulwichiae AM31D Genome sequencing and assembly.</title>
        <authorList>
            <person name="Krulwich T.A."/>
            <person name="Anastor L."/>
            <person name="Ehrlich R."/>
            <person name="Ehrlich G.D."/>
            <person name="Janto B."/>
        </authorList>
    </citation>
    <scope>NUCLEOTIDE SEQUENCE [LARGE SCALE GENOMIC DNA]</scope>
    <source>
        <strain evidence="14 15">AM31D</strain>
    </source>
</reference>
<dbReference type="InterPro" id="IPR006180">
    <property type="entry name" value="3-OHacyl-CoA_DH_CS"/>
</dbReference>
<evidence type="ECO:0000259" key="13">
    <source>
        <dbReference type="Pfam" id="PF16113"/>
    </source>
</evidence>
<evidence type="ECO:0000259" key="12">
    <source>
        <dbReference type="Pfam" id="PF02737"/>
    </source>
</evidence>